<organism evidence="1 2">
    <name type="scientific">Symbiodinium microadriaticum</name>
    <name type="common">Dinoflagellate</name>
    <name type="synonym">Zooxanthella microadriatica</name>
    <dbReference type="NCBI Taxonomy" id="2951"/>
    <lineage>
        <taxon>Eukaryota</taxon>
        <taxon>Sar</taxon>
        <taxon>Alveolata</taxon>
        <taxon>Dinophyceae</taxon>
        <taxon>Suessiales</taxon>
        <taxon>Symbiodiniaceae</taxon>
        <taxon>Symbiodinium</taxon>
    </lineage>
</organism>
<gene>
    <name evidence="1" type="ORF">AK812_SmicGene32389</name>
</gene>
<evidence type="ECO:0000313" key="2">
    <source>
        <dbReference type="Proteomes" id="UP000186817"/>
    </source>
</evidence>
<comment type="caution">
    <text evidence="1">The sequence shown here is derived from an EMBL/GenBank/DDBJ whole genome shotgun (WGS) entry which is preliminary data.</text>
</comment>
<protein>
    <submittedName>
        <fullName evidence="1">Uncharacterized protein</fullName>
    </submittedName>
</protein>
<dbReference type="Proteomes" id="UP000186817">
    <property type="component" value="Unassembled WGS sequence"/>
</dbReference>
<dbReference type="EMBL" id="LSRX01000913">
    <property type="protein sequence ID" value="OLP86480.1"/>
    <property type="molecule type" value="Genomic_DNA"/>
</dbReference>
<proteinExistence type="predicted"/>
<evidence type="ECO:0000313" key="1">
    <source>
        <dbReference type="EMBL" id="OLP86480.1"/>
    </source>
</evidence>
<reference evidence="1 2" key="1">
    <citation type="submission" date="2016-02" db="EMBL/GenBank/DDBJ databases">
        <title>Genome analysis of coral dinoflagellate symbionts highlights evolutionary adaptations to a symbiotic lifestyle.</title>
        <authorList>
            <person name="Aranda M."/>
            <person name="Li Y."/>
            <person name="Liew Y.J."/>
            <person name="Baumgarten S."/>
            <person name="Simakov O."/>
            <person name="Wilson M."/>
            <person name="Piel J."/>
            <person name="Ashoor H."/>
            <person name="Bougouffa S."/>
            <person name="Bajic V.B."/>
            <person name="Ryu T."/>
            <person name="Ravasi T."/>
            <person name="Bayer T."/>
            <person name="Micklem G."/>
            <person name="Kim H."/>
            <person name="Bhak J."/>
            <person name="Lajeunesse T.C."/>
            <person name="Voolstra C.R."/>
        </authorList>
    </citation>
    <scope>NUCLEOTIDE SEQUENCE [LARGE SCALE GENOMIC DNA]</scope>
    <source>
        <strain evidence="1 2">CCMP2467</strain>
    </source>
</reference>
<dbReference type="OrthoDB" id="414588at2759"/>
<dbReference type="AlphaFoldDB" id="A0A1Q9CU82"/>
<name>A0A1Q9CU82_SYMMI</name>
<keyword evidence="2" id="KW-1185">Reference proteome</keyword>
<accession>A0A1Q9CU82</accession>
<sequence length="160" mass="17905">MIWSGVFRYRPIRFRICFLISSAPTRCCHCLQTMEEEVEVLLENCYCSRACLKGGPRQLDGSCIATPAWVMPPPKNAPRPLGRRLSLQELPVDSKKTEAIIAPTSHWLQRLSKTLGEALLRPSAWFSEFLQILALGFGTDLTATIADGKRFLKAVQKRGG</sequence>